<dbReference type="InterPro" id="IPR017871">
    <property type="entry name" value="ABC_transporter-like_CS"/>
</dbReference>
<organism evidence="5 6">
    <name type="scientific">Paludibaculum fermentans</name>
    <dbReference type="NCBI Taxonomy" id="1473598"/>
    <lineage>
        <taxon>Bacteria</taxon>
        <taxon>Pseudomonadati</taxon>
        <taxon>Acidobacteriota</taxon>
        <taxon>Terriglobia</taxon>
        <taxon>Bryobacterales</taxon>
        <taxon>Bryobacteraceae</taxon>
        <taxon>Paludibaculum</taxon>
    </lineage>
</organism>
<evidence type="ECO:0000313" key="5">
    <source>
        <dbReference type="EMBL" id="QOY86003.1"/>
    </source>
</evidence>
<evidence type="ECO:0000256" key="2">
    <source>
        <dbReference type="ARBA" id="ARBA00022741"/>
    </source>
</evidence>
<dbReference type="SUPFAM" id="SSF52540">
    <property type="entry name" value="P-loop containing nucleoside triphosphate hydrolases"/>
    <property type="match status" value="1"/>
</dbReference>
<protein>
    <submittedName>
        <fullName evidence="5">ABC transporter ATP-binding protein</fullName>
    </submittedName>
</protein>
<dbReference type="InterPro" id="IPR050763">
    <property type="entry name" value="ABC_transporter_ATP-binding"/>
</dbReference>
<dbReference type="KEGG" id="pfer:IRI77_24740"/>
<dbReference type="Proteomes" id="UP000593892">
    <property type="component" value="Chromosome"/>
</dbReference>
<dbReference type="PANTHER" id="PTHR42711:SF17">
    <property type="entry name" value="ABC TRANSPORTER ATP-BINDING PROTEIN"/>
    <property type="match status" value="1"/>
</dbReference>
<dbReference type="InterPro" id="IPR003439">
    <property type="entry name" value="ABC_transporter-like_ATP-bd"/>
</dbReference>
<keyword evidence="3 5" id="KW-0067">ATP-binding</keyword>
<dbReference type="GO" id="GO:0005524">
    <property type="term" value="F:ATP binding"/>
    <property type="evidence" value="ECO:0007669"/>
    <property type="project" value="UniProtKB-KW"/>
</dbReference>
<dbReference type="RefSeq" id="WP_194447672.1">
    <property type="nucleotide sequence ID" value="NZ_CP063849.1"/>
</dbReference>
<sequence length="293" mass="31666">MIIAELRNIRKRFGPVTALDGFDLQIEQGQLLALLGRNGAGKTTATKLLLGLTSADEGAARVFGHDPRQCAGRLRTGAMLQAGQVPETLRVAEHIELFSSYYPKPLPAGEAIRAAGLEGLERRMYGSLSGGQRQRVLFALAICGRPDLLLLDEPTVGLDVDSRRGLWKHIRHFVAGGGSVLLTTHYLEEADVLADHVAVIDKGRRIAEGSPAEIKRSICARRISCITELADDRLRALEGVQSVTRAGGRVTLTAVDSDTVLHRLLTADPRVREVEIQGAGLEEAFLALTEVAQ</sequence>
<dbReference type="InterPro" id="IPR027417">
    <property type="entry name" value="P-loop_NTPase"/>
</dbReference>
<accession>A0A7S7SIT7</accession>
<keyword evidence="6" id="KW-1185">Reference proteome</keyword>
<evidence type="ECO:0000256" key="3">
    <source>
        <dbReference type="ARBA" id="ARBA00022840"/>
    </source>
</evidence>
<name>A0A7S7SIT7_PALFE</name>
<dbReference type="PROSITE" id="PS50893">
    <property type="entry name" value="ABC_TRANSPORTER_2"/>
    <property type="match status" value="1"/>
</dbReference>
<dbReference type="Pfam" id="PF00005">
    <property type="entry name" value="ABC_tran"/>
    <property type="match status" value="1"/>
</dbReference>
<evidence type="ECO:0000259" key="4">
    <source>
        <dbReference type="PROSITE" id="PS50893"/>
    </source>
</evidence>
<evidence type="ECO:0000256" key="1">
    <source>
        <dbReference type="ARBA" id="ARBA00022448"/>
    </source>
</evidence>
<feature type="domain" description="ABC transporter" evidence="4">
    <location>
        <begin position="4"/>
        <end position="227"/>
    </location>
</feature>
<reference evidence="5 6" key="1">
    <citation type="submission" date="2020-10" db="EMBL/GenBank/DDBJ databases">
        <title>Complete genome sequence of Paludibaculum fermentans P105T, a facultatively anaerobic acidobacterium capable of dissimilatory Fe(III) reduction.</title>
        <authorList>
            <person name="Dedysh S.N."/>
            <person name="Beletsky A.V."/>
            <person name="Kulichevskaya I.S."/>
            <person name="Mardanov A.V."/>
            <person name="Ravin N.V."/>
        </authorList>
    </citation>
    <scope>NUCLEOTIDE SEQUENCE [LARGE SCALE GENOMIC DNA]</scope>
    <source>
        <strain evidence="5 6">P105</strain>
    </source>
</reference>
<evidence type="ECO:0000313" key="6">
    <source>
        <dbReference type="Proteomes" id="UP000593892"/>
    </source>
</evidence>
<dbReference type="EMBL" id="CP063849">
    <property type="protein sequence ID" value="QOY86003.1"/>
    <property type="molecule type" value="Genomic_DNA"/>
</dbReference>
<gene>
    <name evidence="5" type="ORF">IRI77_24740</name>
</gene>
<proteinExistence type="predicted"/>
<dbReference type="SMART" id="SM00382">
    <property type="entry name" value="AAA"/>
    <property type="match status" value="1"/>
</dbReference>
<dbReference type="InterPro" id="IPR003593">
    <property type="entry name" value="AAA+_ATPase"/>
</dbReference>
<dbReference type="PROSITE" id="PS00211">
    <property type="entry name" value="ABC_TRANSPORTER_1"/>
    <property type="match status" value="1"/>
</dbReference>
<dbReference type="GO" id="GO:0016887">
    <property type="term" value="F:ATP hydrolysis activity"/>
    <property type="evidence" value="ECO:0007669"/>
    <property type="project" value="InterPro"/>
</dbReference>
<dbReference type="CDD" id="cd03230">
    <property type="entry name" value="ABC_DR_subfamily_A"/>
    <property type="match status" value="1"/>
</dbReference>
<dbReference type="PANTHER" id="PTHR42711">
    <property type="entry name" value="ABC TRANSPORTER ATP-BINDING PROTEIN"/>
    <property type="match status" value="1"/>
</dbReference>
<keyword evidence="2" id="KW-0547">Nucleotide-binding</keyword>
<dbReference type="Gene3D" id="3.40.50.300">
    <property type="entry name" value="P-loop containing nucleotide triphosphate hydrolases"/>
    <property type="match status" value="1"/>
</dbReference>
<dbReference type="AlphaFoldDB" id="A0A7S7SIT7"/>
<keyword evidence="1" id="KW-0813">Transport</keyword>